<keyword evidence="3" id="KW-1185">Reference proteome</keyword>
<evidence type="ECO:0000256" key="1">
    <source>
        <dbReference type="SAM" id="Phobius"/>
    </source>
</evidence>
<keyword evidence="1" id="KW-0472">Membrane</keyword>
<name>A0AAD9EE28_9PEZI</name>
<proteinExistence type="predicted"/>
<reference evidence="2" key="1">
    <citation type="submission" date="2023-01" db="EMBL/GenBank/DDBJ databases">
        <title>Colletotrichum chrysophilum M932 genome sequence.</title>
        <authorList>
            <person name="Baroncelli R."/>
        </authorList>
    </citation>
    <scope>NUCLEOTIDE SEQUENCE</scope>
    <source>
        <strain evidence="2">M932</strain>
    </source>
</reference>
<dbReference type="Proteomes" id="UP001243330">
    <property type="component" value="Unassembled WGS sequence"/>
</dbReference>
<accession>A0AAD9EE28</accession>
<feature type="transmembrane region" description="Helical" evidence="1">
    <location>
        <begin position="125"/>
        <end position="146"/>
    </location>
</feature>
<organism evidence="2 3">
    <name type="scientific">Colletotrichum chrysophilum</name>
    <dbReference type="NCBI Taxonomy" id="1836956"/>
    <lineage>
        <taxon>Eukaryota</taxon>
        <taxon>Fungi</taxon>
        <taxon>Dikarya</taxon>
        <taxon>Ascomycota</taxon>
        <taxon>Pezizomycotina</taxon>
        <taxon>Sordariomycetes</taxon>
        <taxon>Hypocreomycetidae</taxon>
        <taxon>Glomerellales</taxon>
        <taxon>Glomerellaceae</taxon>
        <taxon>Colletotrichum</taxon>
        <taxon>Colletotrichum gloeosporioides species complex</taxon>
    </lineage>
</organism>
<protein>
    <submittedName>
        <fullName evidence="2">Uncharacterized protein</fullName>
    </submittedName>
</protein>
<sequence length="255" mass="28434">MRRWEPTFNIPPVGYEFDDLSVGSAQPSVELDWELAGLTNDQFGVLFEPHGPFSAQDFRDPEMEDAIVKKLGHNYALIAAQLANLENGFKMNESSVDRSPPSDDLSKLNATVTDRERRRLRQKSLVTWALVTILASVTLANVWALLSTASRHFLGKGLPLDMDVRGLAPNGFNSMTAMSALLKGSNIRVYLPDDVERLSSKRLFEHMADLEFRLGWFYRAEDQSRVFTVGVIGDPGFMFLASKEGTAKEEPPVAP</sequence>
<gene>
    <name evidence="2" type="ORF">CCHR01_12139</name>
</gene>
<keyword evidence="1" id="KW-0812">Transmembrane</keyword>
<evidence type="ECO:0000313" key="2">
    <source>
        <dbReference type="EMBL" id="KAK1845235.1"/>
    </source>
</evidence>
<dbReference type="AlphaFoldDB" id="A0AAD9EE28"/>
<dbReference type="EMBL" id="JAQOWY010000280">
    <property type="protein sequence ID" value="KAK1845235.1"/>
    <property type="molecule type" value="Genomic_DNA"/>
</dbReference>
<evidence type="ECO:0000313" key="3">
    <source>
        <dbReference type="Proteomes" id="UP001243330"/>
    </source>
</evidence>
<keyword evidence="1" id="KW-1133">Transmembrane helix</keyword>
<comment type="caution">
    <text evidence="2">The sequence shown here is derived from an EMBL/GenBank/DDBJ whole genome shotgun (WGS) entry which is preliminary data.</text>
</comment>